<dbReference type="EMBL" id="NIDE01000017">
    <property type="protein sequence ID" value="OWK36689.1"/>
    <property type="molecule type" value="Genomic_DNA"/>
</dbReference>
<protein>
    <submittedName>
        <fullName evidence="2">Uncharacterized protein</fullName>
    </submittedName>
</protein>
<proteinExistence type="predicted"/>
<evidence type="ECO:0000313" key="3">
    <source>
        <dbReference type="Proteomes" id="UP000214646"/>
    </source>
</evidence>
<comment type="caution">
    <text evidence="2">The sequence shown here is derived from an EMBL/GenBank/DDBJ whole genome shotgun (WGS) entry which is preliminary data.</text>
</comment>
<evidence type="ECO:0000256" key="1">
    <source>
        <dbReference type="SAM" id="MobiDB-lite"/>
    </source>
</evidence>
<organism evidence="2 3">
    <name type="scientific">Fimbriiglobus ruber</name>
    <dbReference type="NCBI Taxonomy" id="1908690"/>
    <lineage>
        <taxon>Bacteria</taxon>
        <taxon>Pseudomonadati</taxon>
        <taxon>Planctomycetota</taxon>
        <taxon>Planctomycetia</taxon>
        <taxon>Gemmatales</taxon>
        <taxon>Gemmataceae</taxon>
        <taxon>Fimbriiglobus</taxon>
    </lineage>
</organism>
<keyword evidence="3" id="KW-1185">Reference proteome</keyword>
<feature type="compositionally biased region" description="Basic and acidic residues" evidence="1">
    <location>
        <begin position="19"/>
        <end position="35"/>
    </location>
</feature>
<name>A0A225DHM3_9BACT</name>
<evidence type="ECO:0000313" key="2">
    <source>
        <dbReference type="EMBL" id="OWK36689.1"/>
    </source>
</evidence>
<feature type="region of interest" description="Disordered" evidence="1">
    <location>
        <begin position="1"/>
        <end position="35"/>
    </location>
</feature>
<accession>A0A225DHM3</accession>
<dbReference type="AlphaFoldDB" id="A0A225DHM3"/>
<gene>
    <name evidence="2" type="ORF">FRUB_09252</name>
</gene>
<reference evidence="3" key="1">
    <citation type="submission" date="2017-06" db="EMBL/GenBank/DDBJ databases">
        <title>Genome analysis of Fimbriiglobus ruber SP5, the first member of the order Planctomycetales with confirmed chitinolytic capability.</title>
        <authorList>
            <person name="Ravin N.V."/>
            <person name="Rakitin A.L."/>
            <person name="Ivanova A.A."/>
            <person name="Beletsky A.V."/>
            <person name="Kulichevskaya I.S."/>
            <person name="Mardanov A.V."/>
            <person name="Dedysh S.N."/>
        </authorList>
    </citation>
    <scope>NUCLEOTIDE SEQUENCE [LARGE SCALE GENOMIC DNA]</scope>
    <source>
        <strain evidence="3">SP5</strain>
    </source>
</reference>
<dbReference type="Proteomes" id="UP000214646">
    <property type="component" value="Unassembled WGS sequence"/>
</dbReference>
<sequence length="54" mass="5619">MVPSSGLPGRSTCFVGVDAGRRPDPATRSPRADTPKISHVVATGHWSPCLSMTA</sequence>